<dbReference type="EMBL" id="BIFY01000065">
    <property type="protein sequence ID" value="GCE61310.1"/>
    <property type="molecule type" value="Genomic_DNA"/>
</dbReference>
<evidence type="ECO:0000313" key="4">
    <source>
        <dbReference type="EMBL" id="GCE61310.1"/>
    </source>
</evidence>
<gene>
    <name evidence="4" type="primary">qorA</name>
    <name evidence="4" type="ORF">MiAbB_03244</name>
</gene>
<dbReference type="EC" id="1.6.5.5" evidence="4"/>
<reference evidence="5" key="1">
    <citation type="submission" date="2018-12" db="EMBL/GenBank/DDBJ databases">
        <title>Genome sequence of Microcystis aeruginosa NIES-4285.</title>
        <authorList>
            <person name="Tanabe Y."/>
        </authorList>
    </citation>
    <scope>NUCLEOTIDE SEQUENCE [LARGE SCALE GENOMIC DNA]</scope>
    <source>
        <strain evidence="5">NIES-4285</strain>
    </source>
</reference>
<dbReference type="InterPro" id="IPR013154">
    <property type="entry name" value="ADH-like_N"/>
</dbReference>
<dbReference type="SUPFAM" id="SSF50129">
    <property type="entry name" value="GroES-like"/>
    <property type="match status" value="1"/>
</dbReference>
<keyword evidence="1" id="KW-0521">NADP</keyword>
<dbReference type="InterPro" id="IPR002364">
    <property type="entry name" value="Quin_OxRdtase/zeta-crystal_CS"/>
</dbReference>
<dbReference type="PANTHER" id="PTHR48106">
    <property type="entry name" value="QUINONE OXIDOREDUCTASE PIG3-RELATED"/>
    <property type="match status" value="1"/>
</dbReference>
<comment type="caution">
    <text evidence="4">The sequence shown here is derived from an EMBL/GenBank/DDBJ whole genome shotgun (WGS) entry which is preliminary data.</text>
</comment>
<keyword evidence="2 4" id="KW-0560">Oxidoreductase</keyword>
<dbReference type="GO" id="GO:0070402">
    <property type="term" value="F:NADPH binding"/>
    <property type="evidence" value="ECO:0007669"/>
    <property type="project" value="TreeGrafter"/>
</dbReference>
<accession>A0A402DGH5</accession>
<dbReference type="GO" id="GO:0008270">
    <property type="term" value="F:zinc ion binding"/>
    <property type="evidence" value="ECO:0007669"/>
    <property type="project" value="InterPro"/>
</dbReference>
<dbReference type="SUPFAM" id="SSF51735">
    <property type="entry name" value="NAD(P)-binding Rossmann-fold domains"/>
    <property type="match status" value="1"/>
</dbReference>
<proteinExistence type="predicted"/>
<dbReference type="SMART" id="SM00829">
    <property type="entry name" value="PKS_ER"/>
    <property type="match status" value="1"/>
</dbReference>
<organism evidence="4 5">
    <name type="scientific">Microcystis aeruginosa NIES-4285</name>
    <dbReference type="NCBI Taxonomy" id="2497681"/>
    <lineage>
        <taxon>Bacteria</taxon>
        <taxon>Bacillati</taxon>
        <taxon>Cyanobacteriota</taxon>
        <taxon>Cyanophyceae</taxon>
        <taxon>Oscillatoriophycideae</taxon>
        <taxon>Chroococcales</taxon>
        <taxon>Microcystaceae</taxon>
        <taxon>Microcystis</taxon>
    </lineage>
</organism>
<dbReference type="Gene3D" id="3.40.50.720">
    <property type="entry name" value="NAD(P)-binding Rossmann-like Domain"/>
    <property type="match status" value="1"/>
</dbReference>
<dbReference type="InterPro" id="IPR011032">
    <property type="entry name" value="GroES-like_sf"/>
</dbReference>
<dbReference type="Gene3D" id="3.90.180.10">
    <property type="entry name" value="Medium-chain alcohol dehydrogenases, catalytic domain"/>
    <property type="match status" value="1"/>
</dbReference>
<dbReference type="AlphaFoldDB" id="A0A402DGH5"/>
<dbReference type="InterPro" id="IPR036291">
    <property type="entry name" value="NAD(P)-bd_dom_sf"/>
</dbReference>
<protein>
    <submittedName>
        <fullName evidence="4">Quinone oxidoreductase 1</fullName>
        <ecNumber evidence="4">1.6.5.5</ecNumber>
    </submittedName>
</protein>
<dbReference type="CDD" id="cd08272">
    <property type="entry name" value="MDR6"/>
    <property type="match status" value="1"/>
</dbReference>
<evidence type="ECO:0000313" key="5">
    <source>
        <dbReference type="Proteomes" id="UP000289660"/>
    </source>
</evidence>
<dbReference type="PROSITE" id="PS01162">
    <property type="entry name" value="QOR_ZETA_CRYSTAL"/>
    <property type="match status" value="1"/>
</dbReference>
<feature type="domain" description="Enoyl reductase (ER)" evidence="3">
    <location>
        <begin position="39"/>
        <end position="357"/>
    </location>
</feature>
<dbReference type="PANTHER" id="PTHR48106:SF18">
    <property type="entry name" value="QUINONE OXIDOREDUCTASE PIG3"/>
    <property type="match status" value="1"/>
</dbReference>
<dbReference type="Proteomes" id="UP000289660">
    <property type="component" value="Unassembled WGS sequence"/>
</dbReference>
<dbReference type="InterPro" id="IPR020843">
    <property type="entry name" value="ER"/>
</dbReference>
<evidence type="ECO:0000256" key="1">
    <source>
        <dbReference type="ARBA" id="ARBA00022857"/>
    </source>
</evidence>
<dbReference type="GO" id="GO:0003960">
    <property type="term" value="F:quinone reductase (NADPH) activity"/>
    <property type="evidence" value="ECO:0007669"/>
    <property type="project" value="UniProtKB-EC"/>
</dbReference>
<name>A0A402DGH5_MICAE</name>
<dbReference type="Pfam" id="PF13602">
    <property type="entry name" value="ADH_zinc_N_2"/>
    <property type="match status" value="1"/>
</dbReference>
<evidence type="ECO:0000256" key="2">
    <source>
        <dbReference type="ARBA" id="ARBA00023002"/>
    </source>
</evidence>
<sequence length="360" mass="38500">MLIPPAPLNKGGAGRRGDACPQEKLFQQALDRMKAILMTAVDVLQLQQVPTPKISQPHQVLVALKAAGVNPIDTKIRKRGTFYPEQMPAILGCDGAGIVEAVGAAVQDFRPGDEVYFCSGGLGRAGTGNYAEYALIEADYLAHKPKSLSFAEAAAVPLVLITAWEALYDRARLQSGQSVLIHGGAGGVGHVAIQLAKLKGAKVYTTVGNSDKERLVRQLGADYPILYKQTDFVAAILQETAGKGVDIAFDTVGGATFGQTCRAVRVYGDMVTILEPTGSWKEARDRNLRISLELMLTPALMGLPEAQKYQTEILRQGARLIDEKKLTIHLSQTFPLAAASSAHQLLETGAVTGKIALIID</sequence>
<dbReference type="Pfam" id="PF08240">
    <property type="entry name" value="ADH_N"/>
    <property type="match status" value="1"/>
</dbReference>
<evidence type="ECO:0000259" key="3">
    <source>
        <dbReference type="SMART" id="SM00829"/>
    </source>
</evidence>